<dbReference type="AlphaFoldDB" id="A0A401FXQ6"/>
<feature type="domain" description="Winged helix-turn helix" evidence="1">
    <location>
        <begin position="116"/>
        <end position="166"/>
    </location>
</feature>
<proteinExistence type="predicted"/>
<dbReference type="OrthoDB" id="5426965at2"/>
<reference evidence="3" key="2">
    <citation type="submission" date="2019-01" db="EMBL/GenBank/DDBJ databases">
        <title>Genome sequence of Desulfonema ishimotonii strain Tokyo 01.</title>
        <authorList>
            <person name="Fukui M."/>
        </authorList>
    </citation>
    <scope>NUCLEOTIDE SEQUENCE [LARGE SCALE GENOMIC DNA]</scope>
    <source>
        <strain evidence="3">Tokyo 01</strain>
    </source>
</reference>
<keyword evidence="3" id="KW-1185">Reference proteome</keyword>
<name>A0A401FXQ6_9BACT</name>
<dbReference type="RefSeq" id="WP_124329036.1">
    <property type="nucleotide sequence ID" value="NZ_BEXT01000001.1"/>
</dbReference>
<sequence length="218" mass="24619">MKKPKKRSLNIRTHIFMPEETGTLKKYRDGPKDFRLRLRFIALLLIAGNTGIPTVASSVGKDVRTVETWYEKYLASGPDALNSFQYKAKQCFLSDDQLADTVAWVRRELPSDTKVIGHHIKKKTGVAYSRSAIEKLLKKKGLRWLRPKLIPGKPPSEEKQTDFIENIKNFASPPPILNQAGLLFSVMPCISFIRPCPRCVGEIRPNDLCLNQIQGVSA</sequence>
<gene>
    <name evidence="2" type="ORF">DENIS_2754</name>
</gene>
<evidence type="ECO:0000259" key="1">
    <source>
        <dbReference type="Pfam" id="PF13592"/>
    </source>
</evidence>
<reference evidence="3" key="1">
    <citation type="submission" date="2017-11" db="EMBL/GenBank/DDBJ databases">
        <authorList>
            <person name="Watanabe M."/>
            <person name="Kojima H."/>
        </authorList>
    </citation>
    <scope>NUCLEOTIDE SEQUENCE [LARGE SCALE GENOMIC DNA]</scope>
    <source>
        <strain evidence="3">Tokyo 01</strain>
    </source>
</reference>
<evidence type="ECO:0000313" key="2">
    <source>
        <dbReference type="EMBL" id="GBC61792.1"/>
    </source>
</evidence>
<dbReference type="Proteomes" id="UP000288096">
    <property type="component" value="Unassembled WGS sequence"/>
</dbReference>
<dbReference type="SUPFAM" id="SSF46689">
    <property type="entry name" value="Homeodomain-like"/>
    <property type="match status" value="1"/>
</dbReference>
<dbReference type="InterPro" id="IPR025959">
    <property type="entry name" value="Winged_HTH_dom"/>
</dbReference>
<accession>A0A401FXQ6</accession>
<evidence type="ECO:0000313" key="3">
    <source>
        <dbReference type="Proteomes" id="UP000288096"/>
    </source>
</evidence>
<dbReference type="Pfam" id="PF13592">
    <property type="entry name" value="HTH_33"/>
    <property type="match status" value="1"/>
</dbReference>
<comment type="caution">
    <text evidence="2">The sequence shown here is derived from an EMBL/GenBank/DDBJ whole genome shotgun (WGS) entry which is preliminary data.</text>
</comment>
<dbReference type="EMBL" id="BEXT01000001">
    <property type="protein sequence ID" value="GBC61792.1"/>
    <property type="molecule type" value="Genomic_DNA"/>
</dbReference>
<dbReference type="InterPro" id="IPR009057">
    <property type="entry name" value="Homeodomain-like_sf"/>
</dbReference>
<organism evidence="2 3">
    <name type="scientific">Desulfonema ishimotonii</name>
    <dbReference type="NCBI Taxonomy" id="45657"/>
    <lineage>
        <taxon>Bacteria</taxon>
        <taxon>Pseudomonadati</taxon>
        <taxon>Thermodesulfobacteriota</taxon>
        <taxon>Desulfobacteria</taxon>
        <taxon>Desulfobacterales</taxon>
        <taxon>Desulfococcaceae</taxon>
        <taxon>Desulfonema</taxon>
    </lineage>
</organism>
<protein>
    <recommendedName>
        <fullName evidence="1">Winged helix-turn helix domain-containing protein</fullName>
    </recommendedName>
</protein>